<organism evidence="7 8">
    <name type="scientific">Muricoccus vinaceus</name>
    <dbReference type="NCBI Taxonomy" id="424704"/>
    <lineage>
        <taxon>Bacteria</taxon>
        <taxon>Pseudomonadati</taxon>
        <taxon>Pseudomonadota</taxon>
        <taxon>Alphaproteobacteria</taxon>
        <taxon>Acetobacterales</taxon>
        <taxon>Roseomonadaceae</taxon>
        <taxon>Muricoccus</taxon>
    </lineage>
</organism>
<proteinExistence type="inferred from homology"/>
<reference evidence="7 8" key="1">
    <citation type="submission" date="2024-09" db="EMBL/GenBank/DDBJ databases">
        <authorList>
            <person name="Sun Q."/>
            <person name="Mori K."/>
        </authorList>
    </citation>
    <scope>NUCLEOTIDE SEQUENCE [LARGE SCALE GENOMIC DNA]</scope>
    <source>
        <strain evidence="7 8">CCM 7468</strain>
    </source>
</reference>
<dbReference type="InterPro" id="IPR004090">
    <property type="entry name" value="Chemotax_Me-accpt_rcpt"/>
</dbReference>
<dbReference type="InterPro" id="IPR003660">
    <property type="entry name" value="HAMP_dom"/>
</dbReference>
<keyword evidence="4" id="KW-0472">Membrane</keyword>
<keyword evidence="4" id="KW-1133">Transmembrane helix</keyword>
<keyword evidence="1 3" id="KW-0807">Transducer</keyword>
<feature type="transmembrane region" description="Helical" evidence="4">
    <location>
        <begin position="181"/>
        <end position="205"/>
    </location>
</feature>
<dbReference type="Pfam" id="PF00672">
    <property type="entry name" value="HAMP"/>
    <property type="match status" value="1"/>
</dbReference>
<dbReference type="Gene3D" id="1.10.287.950">
    <property type="entry name" value="Methyl-accepting chemotaxis protein"/>
    <property type="match status" value="1"/>
</dbReference>
<dbReference type="CDD" id="cd06225">
    <property type="entry name" value="HAMP"/>
    <property type="match status" value="1"/>
</dbReference>
<evidence type="ECO:0000259" key="6">
    <source>
        <dbReference type="PROSITE" id="PS50885"/>
    </source>
</evidence>
<dbReference type="SMART" id="SM00304">
    <property type="entry name" value="HAMP"/>
    <property type="match status" value="1"/>
</dbReference>
<dbReference type="PROSITE" id="PS50885">
    <property type="entry name" value="HAMP"/>
    <property type="match status" value="1"/>
</dbReference>
<dbReference type="PROSITE" id="PS50111">
    <property type="entry name" value="CHEMOTAXIS_TRANSDUC_2"/>
    <property type="match status" value="1"/>
</dbReference>
<feature type="domain" description="HAMP" evidence="6">
    <location>
        <begin position="206"/>
        <end position="259"/>
    </location>
</feature>
<dbReference type="InterPro" id="IPR004089">
    <property type="entry name" value="MCPsignal_dom"/>
</dbReference>
<evidence type="ECO:0000256" key="3">
    <source>
        <dbReference type="PROSITE-ProRule" id="PRU00284"/>
    </source>
</evidence>
<dbReference type="PANTHER" id="PTHR32089:SF112">
    <property type="entry name" value="LYSOZYME-LIKE PROTEIN-RELATED"/>
    <property type="match status" value="1"/>
</dbReference>
<dbReference type="PRINTS" id="PR00260">
    <property type="entry name" value="CHEMTRNSDUCR"/>
</dbReference>
<dbReference type="PANTHER" id="PTHR32089">
    <property type="entry name" value="METHYL-ACCEPTING CHEMOTAXIS PROTEIN MCPB"/>
    <property type="match status" value="1"/>
</dbReference>
<dbReference type="RefSeq" id="WP_377051413.1">
    <property type="nucleotide sequence ID" value="NZ_JBHLVZ010000037.1"/>
</dbReference>
<evidence type="ECO:0000256" key="2">
    <source>
        <dbReference type="ARBA" id="ARBA00029447"/>
    </source>
</evidence>
<evidence type="ECO:0000256" key="1">
    <source>
        <dbReference type="ARBA" id="ARBA00023224"/>
    </source>
</evidence>
<evidence type="ECO:0000259" key="5">
    <source>
        <dbReference type="PROSITE" id="PS50111"/>
    </source>
</evidence>
<evidence type="ECO:0000313" key="7">
    <source>
        <dbReference type="EMBL" id="MFC0386695.1"/>
    </source>
</evidence>
<sequence length="555" mass="57781">MTLRARIIGAVAACALVIVGMGGFAAHRASVIGHYSTAIAANWLPSVDMIGQSSERLQVFRQFVLRHILVSEAAGKQEVDKTLTNLRGEMDKFFADYAGFVTGPAEQRLLDSAQRDWRAFSAAVDPVLVLSRAGQPAAAWTRFGQNNELARAVTSSFEALRAFNRDGSGSDAAAASEAVTAAMIGSGVVTLVAVLGALVMGVWLVRSVSRPILHMAELMRHIAEGNLTVAIEGKDRVDEIGHMARALEVFRANAERSRDLTAAQEAEHSVKEKRATQLAELVKGFEGRVGEMVNVLSSASTELEATARSMGTSAEHARSQATEVAGAATQASGGGQTVAAAAEELSSSIIEISRQVAQASQVATRAVDTANETNATVQNLSEGANRIGEVVNLISNIAGQTNLLALNATIEAARAGEAGKGFAVVASEVKSLAAETAKATEEIGQQVGQIQGATRGAVEAIHLIMSTVKEISEITVAIAASVEEQSAATQEIARTVQQTAQATDLVGQNIASVSQAASDTGAAAAQVLSAASSLSTQSEHLTAEVKTFTREVRAA</sequence>
<comment type="caution">
    <text evidence="7">The sequence shown here is derived from an EMBL/GenBank/DDBJ whole genome shotgun (WGS) entry which is preliminary data.</text>
</comment>
<evidence type="ECO:0000313" key="8">
    <source>
        <dbReference type="Proteomes" id="UP001589789"/>
    </source>
</evidence>
<dbReference type="SUPFAM" id="SSF58104">
    <property type="entry name" value="Methyl-accepting chemotaxis protein (MCP) signaling domain"/>
    <property type="match status" value="1"/>
</dbReference>
<name>A0ABV6IVE4_9PROT</name>
<keyword evidence="4" id="KW-0812">Transmembrane</keyword>
<dbReference type="Proteomes" id="UP001589789">
    <property type="component" value="Unassembled WGS sequence"/>
</dbReference>
<dbReference type="InterPro" id="IPR024478">
    <property type="entry name" value="HlyB_4HB_MCP"/>
</dbReference>
<accession>A0ABV6IVE4</accession>
<evidence type="ECO:0000256" key="4">
    <source>
        <dbReference type="SAM" id="Phobius"/>
    </source>
</evidence>
<gene>
    <name evidence="7" type="ORF">ACFFIC_14235</name>
</gene>
<dbReference type="Gene3D" id="6.10.340.10">
    <property type="match status" value="1"/>
</dbReference>
<comment type="similarity">
    <text evidence="2">Belongs to the methyl-accepting chemotaxis (MCP) protein family.</text>
</comment>
<dbReference type="Pfam" id="PF00015">
    <property type="entry name" value="MCPsignal"/>
    <property type="match status" value="1"/>
</dbReference>
<dbReference type="SMART" id="SM00283">
    <property type="entry name" value="MA"/>
    <property type="match status" value="1"/>
</dbReference>
<keyword evidence="8" id="KW-1185">Reference proteome</keyword>
<dbReference type="Pfam" id="PF12729">
    <property type="entry name" value="4HB_MCP_1"/>
    <property type="match status" value="1"/>
</dbReference>
<protein>
    <submittedName>
        <fullName evidence="7">Methyl-accepting chemotaxis protein</fullName>
    </submittedName>
</protein>
<feature type="domain" description="Methyl-accepting transducer" evidence="5">
    <location>
        <begin position="292"/>
        <end position="535"/>
    </location>
</feature>
<dbReference type="EMBL" id="JBHLVZ010000037">
    <property type="protein sequence ID" value="MFC0386695.1"/>
    <property type="molecule type" value="Genomic_DNA"/>
</dbReference>